<proteinExistence type="predicted"/>
<evidence type="ECO:0000313" key="1">
    <source>
        <dbReference type="EMBL" id="GAG18791.1"/>
    </source>
</evidence>
<sequence>GLIRSGAVDLSPLVTHRFKLVEFDKAFKIMSSGNSGKVMLTP</sequence>
<organism evidence="1">
    <name type="scientific">marine sediment metagenome</name>
    <dbReference type="NCBI Taxonomy" id="412755"/>
    <lineage>
        <taxon>unclassified sequences</taxon>
        <taxon>metagenomes</taxon>
        <taxon>ecological metagenomes</taxon>
    </lineage>
</organism>
<comment type="caution">
    <text evidence="1">The sequence shown here is derived from an EMBL/GenBank/DDBJ whole genome shotgun (WGS) entry which is preliminary data.</text>
</comment>
<name>X0X1A1_9ZZZZ</name>
<dbReference type="Gene3D" id="3.90.180.10">
    <property type="entry name" value="Medium-chain alcohol dehydrogenases, catalytic domain"/>
    <property type="match status" value="1"/>
</dbReference>
<dbReference type="AlphaFoldDB" id="X0X1A1"/>
<gene>
    <name evidence="1" type="ORF">S01H1_52776</name>
</gene>
<reference evidence="1" key="1">
    <citation type="journal article" date="2014" name="Front. Microbiol.">
        <title>High frequency of phylogenetically diverse reductive dehalogenase-homologous genes in deep subseafloor sedimentary metagenomes.</title>
        <authorList>
            <person name="Kawai M."/>
            <person name="Futagami T."/>
            <person name="Toyoda A."/>
            <person name="Takaki Y."/>
            <person name="Nishi S."/>
            <person name="Hori S."/>
            <person name="Arai W."/>
            <person name="Tsubouchi T."/>
            <person name="Morono Y."/>
            <person name="Uchiyama I."/>
            <person name="Ito T."/>
            <person name="Fujiyama A."/>
            <person name="Inagaki F."/>
            <person name="Takami H."/>
        </authorList>
    </citation>
    <scope>NUCLEOTIDE SEQUENCE</scope>
    <source>
        <strain evidence="1">Expedition CK06-06</strain>
    </source>
</reference>
<accession>X0X1A1</accession>
<evidence type="ECO:0008006" key="2">
    <source>
        <dbReference type="Google" id="ProtNLM"/>
    </source>
</evidence>
<protein>
    <recommendedName>
        <fullName evidence="2">Alcohol dehydrogenase-like C-terminal domain-containing protein</fullName>
    </recommendedName>
</protein>
<feature type="non-terminal residue" evidence="1">
    <location>
        <position position="1"/>
    </location>
</feature>
<dbReference type="EMBL" id="BARS01034133">
    <property type="protein sequence ID" value="GAG18791.1"/>
    <property type="molecule type" value="Genomic_DNA"/>
</dbReference>